<accession>A0A1U9ZUZ0</accession>
<protein>
    <recommendedName>
        <fullName evidence="3">Glycoside hydrolase family 65</fullName>
    </recommendedName>
</protein>
<evidence type="ECO:0000313" key="1">
    <source>
        <dbReference type="EMBL" id="AQZ61765.1"/>
    </source>
</evidence>
<gene>
    <name evidence="1" type="ORF">BKM31_10010</name>
</gene>
<dbReference type="Gene3D" id="1.50.10.10">
    <property type="match status" value="1"/>
</dbReference>
<reference evidence="2" key="1">
    <citation type="journal article" date="2017" name="Med. Chem. Commun.">
        <title>Nonomuraea sp. ATCC 55076 harbours the largest actinomycete chromosome to date and the kistamicin biosynthetic gene cluster.</title>
        <authorList>
            <person name="Nazari B."/>
            <person name="Forneris C.C."/>
            <person name="Gibson M.I."/>
            <person name="Moon K."/>
            <person name="Schramma K.R."/>
            <person name="Seyedsayamdost M.R."/>
        </authorList>
    </citation>
    <scope>NUCLEOTIDE SEQUENCE [LARGE SCALE GENOMIC DNA]</scope>
    <source>
        <strain evidence="2">ATCC 55076</strain>
    </source>
</reference>
<proteinExistence type="predicted"/>
<dbReference type="Proteomes" id="UP000190797">
    <property type="component" value="Chromosome"/>
</dbReference>
<evidence type="ECO:0008006" key="3">
    <source>
        <dbReference type="Google" id="ProtNLM"/>
    </source>
</evidence>
<dbReference type="RefSeq" id="WP_080037897.1">
    <property type="nucleotide sequence ID" value="NZ_CP017717.1"/>
</dbReference>
<organism evidence="1 2">
    <name type="scientific">[Actinomadura] parvosata subsp. kistnae</name>
    <dbReference type="NCBI Taxonomy" id="1909395"/>
    <lineage>
        <taxon>Bacteria</taxon>
        <taxon>Bacillati</taxon>
        <taxon>Actinomycetota</taxon>
        <taxon>Actinomycetes</taxon>
        <taxon>Streptosporangiales</taxon>
        <taxon>Streptosporangiaceae</taxon>
        <taxon>Nonomuraea</taxon>
    </lineage>
</organism>
<dbReference type="KEGG" id="noa:BKM31_10010"/>
<dbReference type="OrthoDB" id="127395at2"/>
<sequence>MPQAIDRRRLVRRHNPVLTSAHPAGVLTVGNGDIALTVDVSGLQTFPSFHELVPDPHRVVRDGLSGLPEQRPRAFDAGDFQIPLRTQSTWGWYETRAARELRLEDAVTLYETPRGPVPYLDRMGLQRPGDPIAEEFVAGAWFHFNPRRAHLGRLALVGPDGTGPGDPALLADVRTELDLWTGTIHAAYVLDGEQVRVTTVADPREHRFAVRVESGLLPRGWGVVWVFDDQPDDLAAFELPPEQKTVWDRHAPGHWTARRTVEALAYDVAVRTTGSLQEGAESAVARTDGTVLEVVVTLTPDQDRQPDDGFAEVSRAARDWWAEHWSTGAAISLDGSTDPRARELERRIVLSQYLTAVNCAGATPPAESGLTYNTWSGKFHLEMHWWHAAHFPLWGRGHLLERSLRWYHGALEAARETARRQGYRGARWPKQTDPSARESPSNIGVFLLWQQPHVIHLLELLRAEGRGAEFLREHYPLVEATAAFMADFAEERDGSYVLPPPLIPAQESYLLDRATNADPTFELAYWSWALGVANEWRTRLGLEPDEEWARVARNMRRPAVLPDGTYAALATPPILVRKDHPSMLMALGWLPDTDLVDPATMAATLDAVWEHWDLQSSWGWDYPVMAMTAARLGDVGRALDALLLPSPKNVFLPNGHNPQLPGFLTIYLPANGGLLAAMAHIVAALDQGAEPPDGWLITAEPAGHHPIRFPDQGIQGIQGIQGSQR</sequence>
<dbReference type="STRING" id="1909395.BKM31_10010"/>
<dbReference type="InterPro" id="IPR008928">
    <property type="entry name" value="6-hairpin_glycosidase_sf"/>
</dbReference>
<dbReference type="InterPro" id="IPR012341">
    <property type="entry name" value="6hp_glycosidase-like_sf"/>
</dbReference>
<dbReference type="GO" id="GO:0005975">
    <property type="term" value="P:carbohydrate metabolic process"/>
    <property type="evidence" value="ECO:0007669"/>
    <property type="project" value="InterPro"/>
</dbReference>
<dbReference type="SUPFAM" id="SSF48208">
    <property type="entry name" value="Six-hairpin glycosidases"/>
    <property type="match status" value="1"/>
</dbReference>
<dbReference type="AlphaFoldDB" id="A0A1U9ZUZ0"/>
<dbReference type="EMBL" id="CP017717">
    <property type="protein sequence ID" value="AQZ61765.1"/>
    <property type="molecule type" value="Genomic_DNA"/>
</dbReference>
<evidence type="ECO:0000313" key="2">
    <source>
        <dbReference type="Proteomes" id="UP000190797"/>
    </source>
</evidence>
<name>A0A1U9ZUZ0_9ACTN</name>
<keyword evidence="2" id="KW-1185">Reference proteome</keyword>